<dbReference type="InterPro" id="IPR000873">
    <property type="entry name" value="AMP-dep_synth/lig_dom"/>
</dbReference>
<feature type="domain" description="AMP-dependent synthetase/ligase" evidence="1">
    <location>
        <begin position="42"/>
        <end position="83"/>
    </location>
</feature>
<accession>A0A4P7L8A7</accession>
<dbReference type="AlphaFoldDB" id="A0A4P7L8A7"/>
<evidence type="ECO:0000313" key="3">
    <source>
        <dbReference type="Proteomes" id="UP000295294"/>
    </source>
</evidence>
<sequence length="106" mass="11006">MQGAAYNKIGASTQFDKAVTGQLPWASLAGAEVTAQRSAAVRAAHAAIDDEETGRVLFTSGSTGVPKGVPLSHRNLRSVGARCSRCNLPRTSLVLHRHGQAGSQPA</sequence>
<gene>
    <name evidence="2" type="ORF">E0W60_01565</name>
</gene>
<dbReference type="RefSeq" id="WP_135702797.1">
    <property type="nucleotide sequence ID" value="NZ_CP038634.1"/>
</dbReference>
<evidence type="ECO:0000313" key="2">
    <source>
        <dbReference type="EMBL" id="QBY49939.1"/>
    </source>
</evidence>
<dbReference type="OrthoDB" id="9766486at2"/>
<dbReference type="PROSITE" id="PS00455">
    <property type="entry name" value="AMP_BINDING"/>
    <property type="match status" value="1"/>
</dbReference>
<dbReference type="Pfam" id="PF00501">
    <property type="entry name" value="AMP-binding"/>
    <property type="match status" value="1"/>
</dbReference>
<proteinExistence type="predicted"/>
<protein>
    <recommendedName>
        <fullName evidence="1">AMP-dependent synthetase/ligase domain-containing protein</fullName>
    </recommendedName>
</protein>
<dbReference type="EMBL" id="CP038634">
    <property type="protein sequence ID" value="QBY49939.1"/>
    <property type="molecule type" value="Genomic_DNA"/>
</dbReference>
<dbReference type="InterPro" id="IPR042099">
    <property type="entry name" value="ANL_N_sf"/>
</dbReference>
<evidence type="ECO:0000259" key="1">
    <source>
        <dbReference type="Pfam" id="PF00501"/>
    </source>
</evidence>
<organism evidence="2 3">
    <name type="scientific">Cupriavidus oxalaticus</name>
    <dbReference type="NCBI Taxonomy" id="96344"/>
    <lineage>
        <taxon>Bacteria</taxon>
        <taxon>Pseudomonadati</taxon>
        <taxon>Pseudomonadota</taxon>
        <taxon>Betaproteobacteria</taxon>
        <taxon>Burkholderiales</taxon>
        <taxon>Burkholderiaceae</taxon>
        <taxon>Cupriavidus</taxon>
    </lineage>
</organism>
<dbReference type="KEGG" id="cox:E0W60_01565"/>
<dbReference type="Proteomes" id="UP000295294">
    <property type="component" value="Chromosome 1"/>
</dbReference>
<name>A0A4P7L8A7_9BURK</name>
<reference evidence="2 3" key="1">
    <citation type="submission" date="2019-03" db="EMBL/GenBank/DDBJ databases">
        <title>Efficiently degradation of phenoxyalkanoic acid herbicides by Cupriavidus oxalaticus strain X32.</title>
        <authorList>
            <person name="Sheng X."/>
        </authorList>
    </citation>
    <scope>NUCLEOTIDE SEQUENCE [LARGE SCALE GENOMIC DNA]</scope>
    <source>
        <strain evidence="2 3">X32</strain>
    </source>
</reference>
<dbReference type="InterPro" id="IPR020845">
    <property type="entry name" value="AMP-binding_CS"/>
</dbReference>
<dbReference type="Gene3D" id="3.40.50.12780">
    <property type="entry name" value="N-terminal domain of ligase-like"/>
    <property type="match status" value="1"/>
</dbReference>
<dbReference type="SUPFAM" id="SSF56801">
    <property type="entry name" value="Acetyl-CoA synthetase-like"/>
    <property type="match status" value="1"/>
</dbReference>